<gene>
    <name evidence="3 4 5 6 7 8" type="primary">LOC108562063</name>
</gene>
<feature type="compositionally biased region" description="Basic and acidic residues" evidence="1">
    <location>
        <begin position="733"/>
        <end position="771"/>
    </location>
</feature>
<feature type="compositionally biased region" description="Polar residues" evidence="1">
    <location>
        <begin position="1005"/>
        <end position="1014"/>
    </location>
</feature>
<feature type="compositionally biased region" description="Polar residues" evidence="1">
    <location>
        <begin position="56"/>
        <end position="73"/>
    </location>
</feature>
<evidence type="ECO:0000313" key="8">
    <source>
        <dbReference type="RefSeq" id="XP_017775747.1"/>
    </source>
</evidence>
<feature type="region of interest" description="Disordered" evidence="1">
    <location>
        <begin position="1148"/>
        <end position="1169"/>
    </location>
</feature>
<feature type="compositionally biased region" description="Polar residues" evidence="1">
    <location>
        <begin position="453"/>
        <end position="472"/>
    </location>
</feature>
<feature type="compositionally biased region" description="Basic and acidic residues" evidence="1">
    <location>
        <begin position="1106"/>
        <end position="1115"/>
    </location>
</feature>
<feature type="compositionally biased region" description="Basic and acidic residues" evidence="1">
    <location>
        <begin position="819"/>
        <end position="842"/>
    </location>
</feature>
<feature type="compositionally biased region" description="Basic and acidic residues" evidence="1">
    <location>
        <begin position="501"/>
        <end position="515"/>
    </location>
</feature>
<feature type="compositionally biased region" description="Basic and acidic residues" evidence="1">
    <location>
        <begin position="170"/>
        <end position="183"/>
    </location>
</feature>
<feature type="compositionally biased region" description="Basic residues" evidence="1">
    <location>
        <begin position="1"/>
        <end position="17"/>
    </location>
</feature>
<evidence type="ECO:0000313" key="3">
    <source>
        <dbReference type="RefSeq" id="XP_017775741.1"/>
    </source>
</evidence>
<feature type="compositionally biased region" description="Acidic residues" evidence="1">
    <location>
        <begin position="943"/>
        <end position="959"/>
    </location>
</feature>
<feature type="compositionally biased region" description="Low complexity" evidence="1">
    <location>
        <begin position="909"/>
        <end position="919"/>
    </location>
</feature>
<accession>A0ABM1MME4</accession>
<feature type="compositionally biased region" description="Basic residues" evidence="1">
    <location>
        <begin position="1121"/>
        <end position="1131"/>
    </location>
</feature>
<feature type="compositionally biased region" description="Basic and acidic residues" evidence="1">
    <location>
        <begin position="45"/>
        <end position="55"/>
    </location>
</feature>
<feature type="compositionally biased region" description="Basic residues" evidence="1">
    <location>
        <begin position="295"/>
        <end position="307"/>
    </location>
</feature>
<feature type="region of interest" description="Disordered" evidence="1">
    <location>
        <begin position="1102"/>
        <end position="1133"/>
    </location>
</feature>
<feature type="region of interest" description="Disordered" evidence="1">
    <location>
        <begin position="726"/>
        <end position="778"/>
    </location>
</feature>
<feature type="region of interest" description="Disordered" evidence="1">
    <location>
        <begin position="206"/>
        <end position="414"/>
    </location>
</feature>
<feature type="compositionally biased region" description="Low complexity" evidence="1">
    <location>
        <begin position="382"/>
        <end position="391"/>
    </location>
</feature>
<feature type="region of interest" description="Disordered" evidence="1">
    <location>
        <begin position="156"/>
        <end position="183"/>
    </location>
</feature>
<feature type="compositionally biased region" description="Polar residues" evidence="1">
    <location>
        <begin position="660"/>
        <end position="674"/>
    </location>
</feature>
<feature type="region of interest" description="Disordered" evidence="1">
    <location>
        <begin position="1434"/>
        <end position="1464"/>
    </location>
</feature>
<dbReference type="RefSeq" id="XP_017775747.1">
    <property type="nucleotide sequence ID" value="XM_017920258.1"/>
</dbReference>
<dbReference type="GeneID" id="108562063"/>
<feature type="region of interest" description="Disordered" evidence="1">
    <location>
        <begin position="1"/>
        <end position="90"/>
    </location>
</feature>
<feature type="compositionally biased region" description="Basic and acidic residues" evidence="1">
    <location>
        <begin position="18"/>
        <end position="36"/>
    </location>
</feature>
<feature type="compositionally biased region" description="Basic and acidic residues" evidence="1">
    <location>
        <begin position="1016"/>
        <end position="1060"/>
    </location>
</feature>
<feature type="compositionally biased region" description="Basic and acidic residues" evidence="1">
    <location>
        <begin position="675"/>
        <end position="694"/>
    </location>
</feature>
<organism evidence="2 6">
    <name type="scientific">Nicrophorus vespilloides</name>
    <name type="common">Boreal carrion beetle</name>
    <dbReference type="NCBI Taxonomy" id="110193"/>
    <lineage>
        <taxon>Eukaryota</taxon>
        <taxon>Metazoa</taxon>
        <taxon>Ecdysozoa</taxon>
        <taxon>Arthropoda</taxon>
        <taxon>Hexapoda</taxon>
        <taxon>Insecta</taxon>
        <taxon>Pterygota</taxon>
        <taxon>Neoptera</taxon>
        <taxon>Endopterygota</taxon>
        <taxon>Coleoptera</taxon>
        <taxon>Polyphaga</taxon>
        <taxon>Staphyliniformia</taxon>
        <taxon>Silphidae</taxon>
        <taxon>Nicrophorinae</taxon>
        <taxon>Nicrophorus</taxon>
    </lineage>
</organism>
<feature type="compositionally biased region" description="Basic and acidic residues" evidence="1">
    <location>
        <begin position="439"/>
        <end position="451"/>
    </location>
</feature>
<sequence length="1519" mass="169244">MPGYKKSKQKRRPRKKPQAAEKKDVNTQKPKAKPEDISTASTPEMKLHDIDERQHSTWYATTDGSAMAATSSDVQRESSEAMNPDDDEYKQDALSEISDFSTRSSEFEVLWKKYQTGDEAAPNESKQGKEAKFGYESSDGAAGFVEMRRSKKYFDETTPVLGPMAEAEESPIKAEDSPNEDPEKVMELMMPAKKVGHYSLTNIGKENAQKTHSIAPSGDIERPVGGTSRQMIPKTKALKDSKNDEGPKNTYNPEDKLQDKLKCLEKTDNTNDVAKKSSGAIAKKIDETSDNTNTCKKKKKSNKKKKTAPLIEVKFESTEAVNPKDDKQKSLLETSDICTHSSEDKEKPSAEVAASNKNKQDETEKAFAEMSCAKKHSEDSQDVSSTSSTQELIGESQEQADATEFPDPPIGDPRKLIKWVISGQKLACTFKLSSYAPRTFDEKDSTVKEDTSNIENSTSTEDSSTGATSSIKETALNDETNKENPSEDTNEDNGQQTVYSPEDRAEEQNEMKEEFTNTNDGVGEVKKKSTENANEVKSCKKKKSDKKSKSGSINPGTDKLKSEALTGMSDTSKKYQIEEADESNQIKQGNGSESSDIAVNGEQRCAKKYSNDTEEIQCKTSSPDPVSEVAGSQGSAVPSPVSSNNDPTEDSEESSRPKNIKQTTPNQQLNLSESSKGDNREETVQQPADKENKKKSPKTKSYHEVVTKLDNGSSLKINKKCYKKKKSLPITEVQKDSEVNMSKKDDLFKKHQTDDKVIPSKNKEENDEKLVSESSDATGITEMECDKKIFKDTKDAQSAITEPKSKVAESPDNEESDEEYHYNDPEKVTTDDVALEHSDEEEKKLEEEIFKSMFDVKTCKKKKCHKKNKRLIRELKKVDLEATKLTCKKQDSQPEGDPALLSQNKQGDDAGSSDGAGVDELAFAKEHSNDPQHTEFTARDPTAEDAESSGNSEPDEELTDTSIEAPKMIIQQTFLDNFKIDQHVSNIIVNYNKQIVTPTAKSEIHINQSTSNEEPNPPKEDNKRDIAYNSEDKGEEQTESKEESDNTNDKASKNCEEVSKENNQGTKDFFTVKSCKSMKKWCKKKKNALRSPIGMDAQPSNIAVEKPIKKSEKTEVNTSVSKKKKKKKTAKKSPIDIDAQNYISVVEKSENTDEDTSVSNTSMTERPGTSTEIYTEKTDEFASKNRKLSPNVYIPPPSDIKPLIIHVSSSCSFSTSTTSSSSPTSNTKVVNLQHIKKQLLKIPASRKNKKPKRHNTASTSNDHPLDVKNGAVTIQRFKIVGIPREYCTPSYISKILKTREFGMNFSKPTEELLVRGNSVFIKTADRTLGAKINNFGNVIGYPVKISKVAEYKIPDIHFSCVIRGVHKSISAEEIYNVLRGDNFKINRVCRIISSKTGNITRFIRVIAYNKRTIEDLIKYGVKIFGELYRCEPSNTPVKKQQKPKTPDPIPEMPTLSAQISTDPTGNKEIMRNMTMALIDKIPPNTKSFLLKLENDGKRIQIGIADAPLVLDPKEWPTLR</sequence>
<dbReference type="Proteomes" id="UP000695000">
    <property type="component" value="Unplaced"/>
</dbReference>
<evidence type="ECO:0000313" key="4">
    <source>
        <dbReference type="RefSeq" id="XP_017775742.1"/>
    </source>
</evidence>
<dbReference type="RefSeq" id="XP_017775741.1">
    <property type="nucleotide sequence ID" value="XM_017920252.1"/>
</dbReference>
<feature type="compositionally biased region" description="Polar residues" evidence="1">
    <location>
        <begin position="1455"/>
        <end position="1464"/>
    </location>
</feature>
<feature type="compositionally biased region" description="Polar residues" evidence="1">
    <location>
        <begin position="331"/>
        <end position="340"/>
    </location>
</feature>
<dbReference type="RefSeq" id="XP_017775744.1">
    <property type="nucleotide sequence ID" value="XM_017920255.1"/>
</dbReference>
<feature type="compositionally biased region" description="Basic and acidic residues" evidence="1">
    <location>
        <begin position="922"/>
        <end position="942"/>
    </location>
</feature>
<feature type="compositionally biased region" description="Basic and acidic residues" evidence="1">
    <location>
        <begin position="358"/>
        <end position="367"/>
    </location>
</feature>
<feature type="region of interest" description="Disordered" evidence="1">
    <location>
        <begin position="1005"/>
        <end position="1063"/>
    </location>
</feature>
<feature type="compositionally biased region" description="Basic and acidic residues" evidence="1">
    <location>
        <begin position="237"/>
        <end position="275"/>
    </location>
</feature>
<feature type="compositionally biased region" description="Basic and acidic residues" evidence="1">
    <location>
        <begin position="313"/>
        <end position="330"/>
    </location>
</feature>
<feature type="compositionally biased region" description="Polar residues" evidence="1">
    <location>
        <begin position="1157"/>
        <end position="1169"/>
    </location>
</feature>
<evidence type="ECO:0000313" key="7">
    <source>
        <dbReference type="RefSeq" id="XP_017775745.1"/>
    </source>
</evidence>
<name>A0ABM1MME4_NICVS</name>
<feature type="compositionally biased region" description="Polar residues" evidence="1">
    <location>
        <begin position="618"/>
        <end position="646"/>
    </location>
</feature>
<protein>
    <submittedName>
        <fullName evidence="3 4">Titin-like isoform X1</fullName>
    </submittedName>
</protein>
<feature type="region of interest" description="Disordered" evidence="1">
    <location>
        <begin position="1243"/>
        <end position="1264"/>
    </location>
</feature>
<feature type="region of interest" description="Disordered" evidence="1">
    <location>
        <begin position="885"/>
        <end position="964"/>
    </location>
</feature>
<feature type="compositionally biased region" description="Basic residues" evidence="1">
    <location>
        <begin position="1243"/>
        <end position="1255"/>
    </location>
</feature>
<evidence type="ECO:0000313" key="6">
    <source>
        <dbReference type="RefSeq" id="XP_017775744.1"/>
    </source>
</evidence>
<reference evidence="3 4" key="1">
    <citation type="submission" date="2025-05" db="UniProtKB">
        <authorList>
            <consortium name="RefSeq"/>
        </authorList>
    </citation>
    <scope>IDENTIFICATION</scope>
    <source>
        <tissue evidence="3 4">Whole Larva</tissue>
    </source>
</reference>
<evidence type="ECO:0000313" key="5">
    <source>
        <dbReference type="RefSeq" id="XP_017775743.1"/>
    </source>
</evidence>
<feature type="compositionally biased region" description="Polar residues" evidence="1">
    <location>
        <begin position="583"/>
        <end position="597"/>
    </location>
</feature>
<dbReference type="RefSeq" id="XP_017775742.1">
    <property type="nucleotide sequence ID" value="XM_017920253.1"/>
</dbReference>
<feature type="region of interest" description="Disordered" evidence="1">
    <location>
        <begin position="438"/>
        <end position="710"/>
    </location>
</feature>
<feature type="region of interest" description="Disordered" evidence="1">
    <location>
        <begin position="793"/>
        <end position="842"/>
    </location>
</feature>
<dbReference type="RefSeq" id="XP_017775745.1">
    <property type="nucleotide sequence ID" value="XM_017920256.1"/>
</dbReference>
<keyword evidence="2" id="KW-1185">Reference proteome</keyword>
<proteinExistence type="predicted"/>
<evidence type="ECO:0000256" key="1">
    <source>
        <dbReference type="SAM" id="MobiDB-lite"/>
    </source>
</evidence>
<evidence type="ECO:0000313" key="2">
    <source>
        <dbReference type="Proteomes" id="UP000695000"/>
    </source>
</evidence>
<dbReference type="RefSeq" id="XP_017775743.1">
    <property type="nucleotide sequence ID" value="XM_017920254.1"/>
</dbReference>